<evidence type="ECO:0000313" key="3">
    <source>
        <dbReference type="Proteomes" id="UP000220836"/>
    </source>
</evidence>
<dbReference type="Pfam" id="PF13517">
    <property type="entry name" value="FG-GAP_3"/>
    <property type="match status" value="1"/>
</dbReference>
<keyword evidence="3" id="KW-1185">Reference proteome</keyword>
<dbReference type="PANTHER" id="PTHR44103">
    <property type="entry name" value="PROPROTEIN CONVERTASE P"/>
    <property type="match status" value="1"/>
</dbReference>
<gene>
    <name evidence="2" type="ORF">PEV8663_03959</name>
</gene>
<organism evidence="2 3">
    <name type="scientific">Pelagimonas varians</name>
    <dbReference type="NCBI Taxonomy" id="696760"/>
    <lineage>
        <taxon>Bacteria</taxon>
        <taxon>Pseudomonadati</taxon>
        <taxon>Pseudomonadota</taxon>
        <taxon>Alphaproteobacteria</taxon>
        <taxon>Rhodobacterales</taxon>
        <taxon>Roseobacteraceae</taxon>
        <taxon>Pelagimonas</taxon>
    </lineage>
</organism>
<dbReference type="Proteomes" id="UP000220836">
    <property type="component" value="Unassembled WGS sequence"/>
</dbReference>
<dbReference type="InterPro" id="IPR013517">
    <property type="entry name" value="FG-GAP"/>
</dbReference>
<evidence type="ECO:0000256" key="1">
    <source>
        <dbReference type="ARBA" id="ARBA00022729"/>
    </source>
</evidence>
<dbReference type="AlphaFoldDB" id="A0A238L1R6"/>
<keyword evidence="1" id="KW-0732">Signal</keyword>
<dbReference type="Gene3D" id="2.130.10.130">
    <property type="entry name" value="Integrin alpha, N-terminal"/>
    <property type="match status" value="1"/>
</dbReference>
<dbReference type="EMBL" id="FXYH01000019">
    <property type="protein sequence ID" value="SMX48810.1"/>
    <property type="molecule type" value="Genomic_DNA"/>
</dbReference>
<proteinExistence type="predicted"/>
<dbReference type="SUPFAM" id="SSF69318">
    <property type="entry name" value="Integrin alpha N-terminal domain"/>
    <property type="match status" value="1"/>
</dbReference>
<sequence length="497" mass="51594">MLPTFNQIFPVLGYIAIKEPTSPTSVSSPYIVHNSTGSSLSHINVGYGGSPAFADIDGDGDLDLVMGSADGTILSWRNDNGIYNSTGVSNPFAGIDVGTNSKPVFADIDGDGDLDLVVGDQTGALATWRNDGNGGYLRTYADPTPHVDTSLDLSDPFGLADEIQRIQDELAELTNPFSEIDVGYASRPQFMDIDGDGDLDLVVAASAGSVNSPTFWVENTQGAFPPYDVNTPQIYATRNVTVEENQVNARTETIFADAIVLDVEGNFTTGGLVVSGLLVEDRVSVLEIGGITVSGSRIKFNGVEIGTFTGGNGTDLQVTFGSYASTAAVQATARALGYSNSSDTPTLSRDFTVRVTEKTQLHATTTVTLDITPQNDSPQFANAPTSITVEENAANAAPVALAADILVTDAEGNISDGTLTVSGLLSEDRVSLRDAGGITVVDNTVLYNGVNIGRASGGVGADFSVTFNGSATSAALQATTPALGYGNVSDSRPPCAI</sequence>
<reference evidence="2 3" key="1">
    <citation type="submission" date="2017-05" db="EMBL/GenBank/DDBJ databases">
        <authorList>
            <person name="Song R."/>
            <person name="Chenine A.L."/>
            <person name="Ruprecht R.M."/>
        </authorList>
    </citation>
    <scope>NUCLEOTIDE SEQUENCE [LARGE SCALE GENOMIC DNA]</scope>
    <source>
        <strain evidence="2 3">CECT 8663</strain>
    </source>
</reference>
<name>A0A238L1R6_9RHOB</name>
<protein>
    <submittedName>
        <fullName evidence="2">FG-GAP repeat protein</fullName>
    </submittedName>
</protein>
<dbReference type="PANTHER" id="PTHR44103:SF1">
    <property type="entry name" value="PROPROTEIN CONVERTASE P"/>
    <property type="match status" value="1"/>
</dbReference>
<evidence type="ECO:0000313" key="2">
    <source>
        <dbReference type="EMBL" id="SMX48810.1"/>
    </source>
</evidence>
<accession>A0A238L1R6</accession>
<dbReference type="InterPro" id="IPR028994">
    <property type="entry name" value="Integrin_alpha_N"/>
</dbReference>